<dbReference type="Proteomes" id="UP000660611">
    <property type="component" value="Unassembled WGS sequence"/>
</dbReference>
<accession>A0A919PKT5</accession>
<comment type="caution">
    <text evidence="3">The sequence shown here is derived from an EMBL/GenBank/DDBJ whole genome shotgun (WGS) entry which is preliminary data.</text>
</comment>
<dbReference type="Pfam" id="PF26035">
    <property type="entry name" value="DUF8010"/>
    <property type="match status" value="1"/>
</dbReference>
<reference evidence="3" key="1">
    <citation type="submission" date="2021-01" db="EMBL/GenBank/DDBJ databases">
        <title>Whole genome shotgun sequence of Dactylosporangium siamense NBRC 106093.</title>
        <authorList>
            <person name="Komaki H."/>
            <person name="Tamura T."/>
        </authorList>
    </citation>
    <scope>NUCLEOTIDE SEQUENCE</scope>
    <source>
        <strain evidence="3">NBRC 106093</strain>
    </source>
</reference>
<gene>
    <name evidence="3" type="ORF">Dsi01nite_038350</name>
</gene>
<evidence type="ECO:0000313" key="3">
    <source>
        <dbReference type="EMBL" id="GIG45794.1"/>
    </source>
</evidence>
<evidence type="ECO:0000313" key="4">
    <source>
        <dbReference type="Proteomes" id="UP000660611"/>
    </source>
</evidence>
<proteinExistence type="predicted"/>
<organism evidence="3 4">
    <name type="scientific">Dactylosporangium siamense</name>
    <dbReference type="NCBI Taxonomy" id="685454"/>
    <lineage>
        <taxon>Bacteria</taxon>
        <taxon>Bacillati</taxon>
        <taxon>Actinomycetota</taxon>
        <taxon>Actinomycetes</taxon>
        <taxon>Micromonosporales</taxon>
        <taxon>Micromonosporaceae</taxon>
        <taxon>Dactylosporangium</taxon>
    </lineage>
</organism>
<evidence type="ECO:0000259" key="2">
    <source>
        <dbReference type="Pfam" id="PF26572"/>
    </source>
</evidence>
<sequence length="210" mass="22394">MAWLNGLGATDARAFLARAVRLDAGAVVRLRSAGDDRVTLWSHLPWGVLVSRAVPGHVDGDHTVLARELLTALDGDLPTLRDSEWRWSIPGDPGAVVERIPAADIRRVGEAAADTLRTAAAEGVGGRAVGSRVLRDALLDHVPIVVTTATGERVEIPQRLVQAAVRMGFTMSDRAAARDFVDVRKSGPWTALACAYGSAWHRAAKTLLIG</sequence>
<feature type="domain" description="DUF8010" evidence="1">
    <location>
        <begin position="9"/>
        <end position="76"/>
    </location>
</feature>
<protein>
    <submittedName>
        <fullName evidence="3">Uncharacterized protein</fullName>
    </submittedName>
</protein>
<dbReference type="RefSeq" id="WP_308442068.1">
    <property type="nucleotide sequence ID" value="NZ_BAAAVW010000033.1"/>
</dbReference>
<evidence type="ECO:0000259" key="1">
    <source>
        <dbReference type="Pfam" id="PF26035"/>
    </source>
</evidence>
<dbReference type="InterPro" id="IPR058498">
    <property type="entry name" value="DUF8185"/>
</dbReference>
<dbReference type="Pfam" id="PF26572">
    <property type="entry name" value="DUF8185"/>
    <property type="match status" value="1"/>
</dbReference>
<dbReference type="EMBL" id="BONQ01000056">
    <property type="protein sequence ID" value="GIG45794.1"/>
    <property type="molecule type" value="Genomic_DNA"/>
</dbReference>
<name>A0A919PKT5_9ACTN</name>
<keyword evidence="4" id="KW-1185">Reference proteome</keyword>
<dbReference type="InterPro" id="IPR058323">
    <property type="entry name" value="DUF8010"/>
</dbReference>
<feature type="domain" description="DUF8185" evidence="2">
    <location>
        <begin position="96"/>
        <end position="204"/>
    </location>
</feature>
<dbReference type="AlphaFoldDB" id="A0A919PKT5"/>